<reference evidence="1 2" key="1">
    <citation type="journal article" date="2020" name="Mol. Plant">
        <title>The Chromosome-Based Rubber Tree Genome Provides New Insights into Spurge Genome Evolution and Rubber Biosynthesis.</title>
        <authorList>
            <person name="Liu J."/>
            <person name="Shi C."/>
            <person name="Shi C.C."/>
            <person name="Li W."/>
            <person name="Zhang Q.J."/>
            <person name="Zhang Y."/>
            <person name="Li K."/>
            <person name="Lu H.F."/>
            <person name="Shi C."/>
            <person name="Zhu S.T."/>
            <person name="Xiao Z.Y."/>
            <person name="Nan H."/>
            <person name="Yue Y."/>
            <person name="Zhu X.G."/>
            <person name="Wu Y."/>
            <person name="Hong X.N."/>
            <person name="Fan G.Y."/>
            <person name="Tong Y."/>
            <person name="Zhang D."/>
            <person name="Mao C.L."/>
            <person name="Liu Y.L."/>
            <person name="Hao S.J."/>
            <person name="Liu W.Q."/>
            <person name="Lv M.Q."/>
            <person name="Zhang H.B."/>
            <person name="Liu Y."/>
            <person name="Hu-Tang G.R."/>
            <person name="Wang J.P."/>
            <person name="Wang J.H."/>
            <person name="Sun Y.H."/>
            <person name="Ni S.B."/>
            <person name="Chen W.B."/>
            <person name="Zhang X.C."/>
            <person name="Jiao Y.N."/>
            <person name="Eichler E.E."/>
            <person name="Li G.H."/>
            <person name="Liu X."/>
            <person name="Gao L.Z."/>
        </authorList>
    </citation>
    <scope>NUCLEOTIDE SEQUENCE [LARGE SCALE GENOMIC DNA]</scope>
    <source>
        <strain evidence="2">cv. GT1</strain>
        <tissue evidence="1">Leaf</tissue>
    </source>
</reference>
<protein>
    <submittedName>
        <fullName evidence="1">Uncharacterized protein</fullName>
    </submittedName>
</protein>
<accession>A0A6A6L0L5</accession>
<dbReference type="Proteomes" id="UP000467840">
    <property type="component" value="Chromosome 7"/>
</dbReference>
<sequence length="127" mass="13617">MPQSSSLASPAISKFSPTNAPLPQHTLVGPIHAMHSGFLEAPSAFSCAEFEFYLHTHCANLPSTVVIDAHAHELKLTFDILYDGNISLCVMGAVVEWTSVFGSTNVLIVAESTFDVNLFVAILIAID</sequence>
<proteinExistence type="predicted"/>
<gene>
    <name evidence="1" type="ORF">GH714_009018</name>
</gene>
<name>A0A6A6L0L5_HEVBR</name>
<dbReference type="EMBL" id="JAAGAX010000013">
    <property type="protein sequence ID" value="KAF2294297.1"/>
    <property type="molecule type" value="Genomic_DNA"/>
</dbReference>
<evidence type="ECO:0000313" key="1">
    <source>
        <dbReference type="EMBL" id="KAF2294297.1"/>
    </source>
</evidence>
<evidence type="ECO:0000313" key="2">
    <source>
        <dbReference type="Proteomes" id="UP000467840"/>
    </source>
</evidence>
<dbReference type="AlphaFoldDB" id="A0A6A6L0L5"/>
<comment type="caution">
    <text evidence="1">The sequence shown here is derived from an EMBL/GenBank/DDBJ whole genome shotgun (WGS) entry which is preliminary data.</text>
</comment>
<organism evidence="1 2">
    <name type="scientific">Hevea brasiliensis</name>
    <name type="common">Para rubber tree</name>
    <name type="synonym">Siphonia brasiliensis</name>
    <dbReference type="NCBI Taxonomy" id="3981"/>
    <lineage>
        <taxon>Eukaryota</taxon>
        <taxon>Viridiplantae</taxon>
        <taxon>Streptophyta</taxon>
        <taxon>Embryophyta</taxon>
        <taxon>Tracheophyta</taxon>
        <taxon>Spermatophyta</taxon>
        <taxon>Magnoliopsida</taxon>
        <taxon>eudicotyledons</taxon>
        <taxon>Gunneridae</taxon>
        <taxon>Pentapetalae</taxon>
        <taxon>rosids</taxon>
        <taxon>fabids</taxon>
        <taxon>Malpighiales</taxon>
        <taxon>Euphorbiaceae</taxon>
        <taxon>Crotonoideae</taxon>
        <taxon>Micrandreae</taxon>
        <taxon>Hevea</taxon>
    </lineage>
</organism>
<keyword evidence="2" id="KW-1185">Reference proteome</keyword>